<keyword evidence="5" id="KW-1185">Reference proteome</keyword>
<protein>
    <submittedName>
        <fullName evidence="4">Uncharacterized protein</fullName>
    </submittedName>
</protein>
<feature type="region of interest" description="Disordered" evidence="3">
    <location>
        <begin position="234"/>
        <end position="268"/>
    </location>
</feature>
<dbReference type="Gene3D" id="3.30.1120.90">
    <property type="entry name" value="Nucleosome assembly protein"/>
    <property type="match status" value="1"/>
</dbReference>
<reference evidence="5" key="1">
    <citation type="submission" date="2024-06" db="EMBL/GenBank/DDBJ databases">
        <title>Multi-omics analyses provide insights into the biosynthesis of the anticancer antibiotic pleurotin in Hohenbuehelia grisea.</title>
        <authorList>
            <person name="Weaver J.A."/>
            <person name="Alberti F."/>
        </authorList>
    </citation>
    <scope>NUCLEOTIDE SEQUENCE [LARGE SCALE GENOMIC DNA]</scope>
    <source>
        <strain evidence="5">T-177</strain>
    </source>
</reference>
<organism evidence="4 5">
    <name type="scientific">Hohenbuehelia grisea</name>
    <dbReference type="NCBI Taxonomy" id="104357"/>
    <lineage>
        <taxon>Eukaryota</taxon>
        <taxon>Fungi</taxon>
        <taxon>Dikarya</taxon>
        <taxon>Basidiomycota</taxon>
        <taxon>Agaricomycotina</taxon>
        <taxon>Agaricomycetes</taxon>
        <taxon>Agaricomycetidae</taxon>
        <taxon>Agaricales</taxon>
        <taxon>Pleurotineae</taxon>
        <taxon>Pleurotaceae</taxon>
        <taxon>Hohenbuehelia</taxon>
    </lineage>
</organism>
<dbReference type="Pfam" id="PF00956">
    <property type="entry name" value="NAP"/>
    <property type="match status" value="1"/>
</dbReference>
<dbReference type="Proteomes" id="UP001556367">
    <property type="component" value="Unassembled WGS sequence"/>
</dbReference>
<comment type="similarity">
    <text evidence="1 2">Belongs to the nucleosome assembly protein (NAP) family.</text>
</comment>
<evidence type="ECO:0000313" key="5">
    <source>
        <dbReference type="Proteomes" id="UP001556367"/>
    </source>
</evidence>
<feature type="compositionally biased region" description="Acidic residues" evidence="3">
    <location>
        <begin position="238"/>
        <end position="257"/>
    </location>
</feature>
<accession>A0ABR3J5G7</accession>
<dbReference type="InterPro" id="IPR002164">
    <property type="entry name" value="NAP_family"/>
</dbReference>
<evidence type="ECO:0000256" key="2">
    <source>
        <dbReference type="RuleBase" id="RU003876"/>
    </source>
</evidence>
<gene>
    <name evidence="4" type="ORF">HGRIS_007516</name>
</gene>
<dbReference type="InterPro" id="IPR037231">
    <property type="entry name" value="NAP-like_sf"/>
</dbReference>
<comment type="caution">
    <text evidence="4">The sequence shown here is derived from an EMBL/GenBank/DDBJ whole genome shotgun (WGS) entry which is preliminary data.</text>
</comment>
<evidence type="ECO:0000256" key="1">
    <source>
        <dbReference type="ARBA" id="ARBA00009947"/>
    </source>
</evidence>
<feature type="region of interest" description="Disordered" evidence="3">
    <location>
        <begin position="1"/>
        <end position="24"/>
    </location>
</feature>
<evidence type="ECO:0000256" key="3">
    <source>
        <dbReference type="SAM" id="MobiDB-lite"/>
    </source>
</evidence>
<sequence length="268" mass="30307">MAGTKRASPGAEEEKNPLHSVELSDEDAQKLNAVQKDIARVELALERAAQAKLAAVYTKRRETVKAISKFWPVALMNHQLCAMHAQHSADQLALSYLEDLWVERDQNEPRCYTLEFHFRENPYFTDSVLKKQFKYVPPPAAADEKPDEDGVTRSMLDFSWDRDVQPSATPINWKDASKALTKLYPQEAGEDADDLPADPGSFFNFFEKADDPFDIGNTISTEIFPDAIEYFLGTMGGEEIDSEEEDSDDDDDADEIDLEKPRPKKQKV</sequence>
<dbReference type="EMBL" id="JASNQZ010000011">
    <property type="protein sequence ID" value="KAL0950743.1"/>
    <property type="molecule type" value="Genomic_DNA"/>
</dbReference>
<dbReference type="PANTHER" id="PTHR11875">
    <property type="entry name" value="TESTIS-SPECIFIC Y-ENCODED PROTEIN"/>
    <property type="match status" value="1"/>
</dbReference>
<dbReference type="SUPFAM" id="SSF143113">
    <property type="entry name" value="NAP-like"/>
    <property type="match status" value="1"/>
</dbReference>
<name>A0ABR3J5G7_9AGAR</name>
<proteinExistence type="inferred from homology"/>
<evidence type="ECO:0000313" key="4">
    <source>
        <dbReference type="EMBL" id="KAL0950743.1"/>
    </source>
</evidence>